<name>A0A2T7BIZ2_9BACT</name>
<dbReference type="Pfam" id="PF01943">
    <property type="entry name" value="Polysacc_synt"/>
    <property type="match status" value="1"/>
</dbReference>
<evidence type="ECO:0000256" key="1">
    <source>
        <dbReference type="ARBA" id="ARBA00004651"/>
    </source>
</evidence>
<keyword evidence="2" id="KW-1003">Cell membrane</keyword>
<evidence type="ECO:0000256" key="2">
    <source>
        <dbReference type="ARBA" id="ARBA00022475"/>
    </source>
</evidence>
<gene>
    <name evidence="7" type="ORF">DCC81_18650</name>
</gene>
<sequence>MKLVIGDRAKVILKGTLTSVIPRGLGYLYTILIIPLVLKAHGEIALGLWLTVVSVIEILNFADFGITNNLINMVAKTYLEKDVETERKIVSSSFVMIIVIACVICGMYLATKDHVDWAHLLKVDDQHLIGEAKRSLTIVVLYFVINFPLVIFQKIRYAIQERHFLNYYEASGKIVTILLVLLGIYLHFSLSQLILMYVLGPVSGQLINTITLMINKPQFVPSLALFNKGTVKEIFGTSVYFFVINLAYLFYSSFDNILITNAINPSAVAGFATVKRVYDLFPMMVALATPSFWVTNREAFLRRDMRWLNNFFTKGILMNGAALLALVVLSLIVNAHFFKWFTHGSVENMTQLLITVVAVNAVIIINYNFYSAFFIAIDEIKRFTWFFGVFAVLSFGMKVLLLPRIGVTYTYMCNAGLYFVTFFLPCYLYLRKKVVLL</sequence>
<feature type="transmembrane region" description="Helical" evidence="6">
    <location>
        <begin position="164"/>
        <end position="188"/>
    </location>
</feature>
<dbReference type="PANTHER" id="PTHR30250:SF26">
    <property type="entry name" value="PSMA PROTEIN"/>
    <property type="match status" value="1"/>
</dbReference>
<feature type="transmembrane region" description="Helical" evidence="6">
    <location>
        <begin position="408"/>
        <end position="430"/>
    </location>
</feature>
<feature type="transmembrane region" description="Helical" evidence="6">
    <location>
        <begin position="349"/>
        <end position="370"/>
    </location>
</feature>
<feature type="transmembrane region" description="Helical" evidence="6">
    <location>
        <begin position="234"/>
        <end position="251"/>
    </location>
</feature>
<feature type="transmembrane region" description="Helical" evidence="6">
    <location>
        <begin position="316"/>
        <end position="337"/>
    </location>
</feature>
<dbReference type="PANTHER" id="PTHR30250">
    <property type="entry name" value="PST FAMILY PREDICTED COLANIC ACID TRANSPORTER"/>
    <property type="match status" value="1"/>
</dbReference>
<evidence type="ECO:0000256" key="5">
    <source>
        <dbReference type="ARBA" id="ARBA00023136"/>
    </source>
</evidence>
<accession>A0A2T7BIZ2</accession>
<dbReference type="RefSeq" id="WP_108688083.1">
    <property type="nucleotide sequence ID" value="NZ_QCYK01000002.1"/>
</dbReference>
<dbReference type="GO" id="GO:0005886">
    <property type="term" value="C:plasma membrane"/>
    <property type="evidence" value="ECO:0007669"/>
    <property type="project" value="UniProtKB-SubCell"/>
</dbReference>
<dbReference type="OrthoDB" id="512217at2"/>
<dbReference type="InterPro" id="IPR050833">
    <property type="entry name" value="Poly_Biosynth_Transport"/>
</dbReference>
<evidence type="ECO:0000256" key="6">
    <source>
        <dbReference type="SAM" id="Phobius"/>
    </source>
</evidence>
<feature type="transmembrane region" description="Helical" evidence="6">
    <location>
        <begin position="20"/>
        <end position="38"/>
    </location>
</feature>
<evidence type="ECO:0000256" key="3">
    <source>
        <dbReference type="ARBA" id="ARBA00022692"/>
    </source>
</evidence>
<feature type="transmembrane region" description="Helical" evidence="6">
    <location>
        <begin position="382"/>
        <end position="402"/>
    </location>
</feature>
<protein>
    <recommendedName>
        <fullName evidence="9">Polysaccharide biosynthesis protein</fullName>
    </recommendedName>
</protein>
<feature type="transmembrane region" description="Helical" evidence="6">
    <location>
        <begin position="89"/>
        <end position="110"/>
    </location>
</feature>
<proteinExistence type="predicted"/>
<keyword evidence="3 6" id="KW-0812">Transmembrane</keyword>
<keyword evidence="8" id="KW-1185">Reference proteome</keyword>
<evidence type="ECO:0008006" key="9">
    <source>
        <dbReference type="Google" id="ProtNLM"/>
    </source>
</evidence>
<keyword evidence="4 6" id="KW-1133">Transmembrane helix</keyword>
<feature type="transmembrane region" description="Helical" evidence="6">
    <location>
        <begin position="277"/>
        <end position="295"/>
    </location>
</feature>
<keyword evidence="5 6" id="KW-0472">Membrane</keyword>
<dbReference type="AlphaFoldDB" id="A0A2T7BIZ2"/>
<reference evidence="7 8" key="1">
    <citation type="submission" date="2018-04" db="EMBL/GenBank/DDBJ databases">
        <title>Chitinophaga fuyangensis sp. nov., isolated from soil in a chemical factory.</title>
        <authorList>
            <person name="Chen K."/>
        </authorList>
    </citation>
    <scope>NUCLEOTIDE SEQUENCE [LARGE SCALE GENOMIC DNA]</scope>
    <source>
        <strain evidence="7 8">LY-1</strain>
    </source>
</reference>
<evidence type="ECO:0000313" key="8">
    <source>
        <dbReference type="Proteomes" id="UP000244450"/>
    </source>
</evidence>
<comment type="subcellular location">
    <subcellularLocation>
        <location evidence="1">Cell membrane</location>
        <topology evidence="1">Multi-pass membrane protein</topology>
    </subcellularLocation>
</comment>
<evidence type="ECO:0000256" key="4">
    <source>
        <dbReference type="ARBA" id="ARBA00022989"/>
    </source>
</evidence>
<feature type="transmembrane region" description="Helical" evidence="6">
    <location>
        <begin position="44"/>
        <end position="68"/>
    </location>
</feature>
<dbReference type="EMBL" id="QCYK01000002">
    <property type="protein sequence ID" value="PUZ26245.1"/>
    <property type="molecule type" value="Genomic_DNA"/>
</dbReference>
<comment type="caution">
    <text evidence="7">The sequence shown here is derived from an EMBL/GenBank/DDBJ whole genome shotgun (WGS) entry which is preliminary data.</text>
</comment>
<dbReference type="Proteomes" id="UP000244450">
    <property type="component" value="Unassembled WGS sequence"/>
</dbReference>
<organism evidence="7 8">
    <name type="scientific">Chitinophaga parva</name>
    <dbReference type="NCBI Taxonomy" id="2169414"/>
    <lineage>
        <taxon>Bacteria</taxon>
        <taxon>Pseudomonadati</taxon>
        <taxon>Bacteroidota</taxon>
        <taxon>Chitinophagia</taxon>
        <taxon>Chitinophagales</taxon>
        <taxon>Chitinophagaceae</taxon>
        <taxon>Chitinophaga</taxon>
    </lineage>
</organism>
<evidence type="ECO:0000313" key="7">
    <source>
        <dbReference type="EMBL" id="PUZ26245.1"/>
    </source>
</evidence>
<feature type="transmembrane region" description="Helical" evidence="6">
    <location>
        <begin position="194"/>
        <end position="214"/>
    </location>
</feature>
<dbReference type="InterPro" id="IPR002797">
    <property type="entry name" value="Polysacc_synth"/>
</dbReference>
<feature type="transmembrane region" description="Helical" evidence="6">
    <location>
        <begin position="135"/>
        <end position="152"/>
    </location>
</feature>